<evidence type="ECO:0000256" key="2">
    <source>
        <dbReference type="ARBA" id="ARBA00022723"/>
    </source>
</evidence>
<sequence length="299" mass="35250">MTWRTLFIKESEYIKLKLDNLEISKQGSTIYVPLSDIAMIILEGNHTTITTKLLTRLSKYNILLVICDDKYLPTGMYLSYGSYHRSAKRGRQQASWTEQLKKAMWQQIVRQKTRNQILLAQEKDTDSQRIELMEDLYQQIMLGDETNREGHIAKLYFHSLYGVDFTRDDPCIENLAMNFGYAIIRSAIARMVVGQGLIPSLGIFHCNEYNSFNLVDDLMEPFRPLMDFWIHRMVIGKEEYLSYESRIHLIDFMNQSMRYKNQKSTVDQVMQKYINSFVQAMEKEKVDLIHTIDLKDFFK</sequence>
<proteinExistence type="inferred from homology"/>
<evidence type="ECO:0000256" key="7">
    <source>
        <dbReference type="ARBA" id="ARBA00023125"/>
    </source>
</evidence>
<feature type="binding site" evidence="10">
    <location>
        <position position="149"/>
    </location>
    <ligand>
        <name>Mn(2+)</name>
        <dbReference type="ChEBI" id="CHEBI:29035"/>
    </ligand>
</feature>
<dbReference type="PANTHER" id="PTHR34353">
    <property type="entry name" value="CRISPR-ASSOCIATED ENDONUCLEASE CAS1 1"/>
    <property type="match status" value="1"/>
</dbReference>
<organism evidence="11 12">
    <name type="scientific">Enterococcus villorum</name>
    <dbReference type="NCBI Taxonomy" id="112904"/>
    <lineage>
        <taxon>Bacteria</taxon>
        <taxon>Bacillati</taxon>
        <taxon>Bacillota</taxon>
        <taxon>Bacilli</taxon>
        <taxon>Lactobacillales</taxon>
        <taxon>Enterococcaceae</taxon>
        <taxon>Enterococcus</taxon>
    </lineage>
</organism>
<evidence type="ECO:0000313" key="11">
    <source>
        <dbReference type="EMBL" id="GEL91332.1"/>
    </source>
</evidence>
<gene>
    <name evidence="10 11" type="primary">cas1</name>
    <name evidence="11" type="ORF">EVI01_06690</name>
</gene>
<dbReference type="GO" id="GO:0051607">
    <property type="term" value="P:defense response to virus"/>
    <property type="evidence" value="ECO:0007669"/>
    <property type="project" value="UniProtKB-UniRule"/>
</dbReference>
<dbReference type="Proteomes" id="UP000321830">
    <property type="component" value="Unassembled WGS sequence"/>
</dbReference>
<dbReference type="InterPro" id="IPR042206">
    <property type="entry name" value="CRISPR-assoc_Cas1_C"/>
</dbReference>
<comment type="similarity">
    <text evidence="10">Belongs to the CRISPR-associated endonuclease Cas1 family.</text>
</comment>
<dbReference type="GO" id="GO:0046872">
    <property type="term" value="F:metal ion binding"/>
    <property type="evidence" value="ECO:0007669"/>
    <property type="project" value="UniProtKB-UniRule"/>
</dbReference>
<keyword evidence="3 10" id="KW-0255">Endonuclease</keyword>
<protein>
    <recommendedName>
        <fullName evidence="10">CRISPR-associated endonuclease Cas1</fullName>
        <ecNumber evidence="10">3.1.-.-</ecNumber>
    </recommendedName>
</protein>
<evidence type="ECO:0000256" key="9">
    <source>
        <dbReference type="ARBA" id="ARBA00038592"/>
    </source>
</evidence>
<dbReference type="Gene3D" id="3.100.10.20">
    <property type="entry name" value="CRISPR-associated endonuclease Cas1, N-terminal domain"/>
    <property type="match status" value="1"/>
</dbReference>
<dbReference type="GO" id="GO:0003677">
    <property type="term" value="F:DNA binding"/>
    <property type="evidence" value="ECO:0007669"/>
    <property type="project" value="UniProtKB-KW"/>
</dbReference>
<evidence type="ECO:0000256" key="6">
    <source>
        <dbReference type="ARBA" id="ARBA00023118"/>
    </source>
</evidence>
<evidence type="ECO:0000256" key="3">
    <source>
        <dbReference type="ARBA" id="ARBA00022759"/>
    </source>
</evidence>
<dbReference type="InterPro" id="IPR050646">
    <property type="entry name" value="Cas1"/>
</dbReference>
<keyword evidence="8 10" id="KW-0464">Manganese</keyword>
<keyword evidence="5 10" id="KW-0460">Magnesium</keyword>
<dbReference type="AlphaFoldDB" id="A0A511IZZ7"/>
<dbReference type="InterPro" id="IPR002729">
    <property type="entry name" value="CRISPR-assoc_Cas1"/>
</dbReference>
<evidence type="ECO:0000256" key="1">
    <source>
        <dbReference type="ARBA" id="ARBA00022722"/>
    </source>
</evidence>
<keyword evidence="7 10" id="KW-0238">DNA-binding</keyword>
<evidence type="ECO:0000256" key="10">
    <source>
        <dbReference type="HAMAP-Rule" id="MF_01470"/>
    </source>
</evidence>
<dbReference type="Gene3D" id="1.20.120.920">
    <property type="entry name" value="CRISPR-associated endonuclease Cas1, C-terminal domain"/>
    <property type="match status" value="1"/>
</dbReference>
<keyword evidence="6 10" id="KW-0051">Antiviral defense</keyword>
<dbReference type="NCBIfam" id="TIGR03639">
    <property type="entry name" value="cas1_NMENI"/>
    <property type="match status" value="1"/>
</dbReference>
<dbReference type="EMBL" id="BJWF01000004">
    <property type="protein sequence ID" value="GEL91332.1"/>
    <property type="molecule type" value="Genomic_DNA"/>
</dbReference>
<comment type="caution">
    <text evidence="11">The sequence shown here is derived from an EMBL/GenBank/DDBJ whole genome shotgun (WGS) entry which is preliminary data.</text>
</comment>
<dbReference type="EC" id="3.1.-.-" evidence="10"/>
<dbReference type="InterPro" id="IPR042211">
    <property type="entry name" value="CRISPR-assoc_Cas1_N"/>
</dbReference>
<keyword evidence="1 10" id="KW-0540">Nuclease</keyword>
<evidence type="ECO:0000313" key="12">
    <source>
        <dbReference type="Proteomes" id="UP000321830"/>
    </source>
</evidence>
<reference evidence="11 12" key="1">
    <citation type="submission" date="2019-07" db="EMBL/GenBank/DDBJ databases">
        <title>Whole genome shotgun sequence of Enterococcus villorum NBRC 100699.</title>
        <authorList>
            <person name="Hosoyama A."/>
            <person name="Uohara A."/>
            <person name="Ohji S."/>
            <person name="Ichikawa N."/>
        </authorList>
    </citation>
    <scope>NUCLEOTIDE SEQUENCE [LARGE SCALE GENOMIC DNA]</scope>
    <source>
        <strain evidence="11 12">NBRC 100699</strain>
    </source>
</reference>
<comment type="subunit">
    <text evidence="9 10">Homodimer, forms a heterotetramer with a Cas2 homodimer.</text>
</comment>
<feature type="binding site" evidence="10">
    <location>
        <position position="220"/>
    </location>
    <ligand>
        <name>Mn(2+)</name>
        <dbReference type="ChEBI" id="CHEBI:29035"/>
    </ligand>
</feature>
<feature type="binding site" evidence="10">
    <location>
        <position position="205"/>
    </location>
    <ligand>
        <name>Mn(2+)</name>
        <dbReference type="ChEBI" id="CHEBI:29035"/>
    </ligand>
</feature>
<accession>A0A511IZZ7</accession>
<dbReference type="NCBIfam" id="TIGR00287">
    <property type="entry name" value="cas1"/>
    <property type="match status" value="1"/>
</dbReference>
<dbReference type="Pfam" id="PF01867">
    <property type="entry name" value="Cas_Cas1"/>
    <property type="match status" value="1"/>
</dbReference>
<dbReference type="PANTHER" id="PTHR34353:SF2">
    <property type="entry name" value="CRISPR-ASSOCIATED ENDONUCLEASE CAS1 1"/>
    <property type="match status" value="1"/>
</dbReference>
<dbReference type="GO" id="GO:0043571">
    <property type="term" value="P:maintenance of CRISPR repeat elements"/>
    <property type="evidence" value="ECO:0007669"/>
    <property type="project" value="UniProtKB-UniRule"/>
</dbReference>
<dbReference type="RefSeq" id="WP_010751658.1">
    <property type="nucleotide sequence ID" value="NZ_BJWF01000004.1"/>
</dbReference>
<dbReference type="HAMAP" id="MF_01470">
    <property type="entry name" value="Cas1"/>
    <property type="match status" value="1"/>
</dbReference>
<comment type="function">
    <text evidence="10">CRISPR (clustered regularly interspaced short palindromic repeat), is an adaptive immune system that provides protection against mobile genetic elements (viruses, transposable elements and conjugative plasmids). CRISPR clusters contain spacers, sequences complementary to antecedent mobile elements, and target invading nucleic acids. CRISPR clusters are transcribed and processed into CRISPR RNA (crRNA). Acts as a dsDNA endonuclease. Involved in the integration of spacer DNA into the CRISPR cassette.</text>
</comment>
<name>A0A511IZZ7_9ENTE</name>
<evidence type="ECO:0000256" key="5">
    <source>
        <dbReference type="ARBA" id="ARBA00022842"/>
    </source>
</evidence>
<dbReference type="GO" id="GO:0004520">
    <property type="term" value="F:DNA endonuclease activity"/>
    <property type="evidence" value="ECO:0007669"/>
    <property type="project" value="InterPro"/>
</dbReference>
<evidence type="ECO:0000256" key="8">
    <source>
        <dbReference type="ARBA" id="ARBA00023211"/>
    </source>
</evidence>
<evidence type="ECO:0000256" key="4">
    <source>
        <dbReference type="ARBA" id="ARBA00022801"/>
    </source>
</evidence>
<dbReference type="GO" id="GO:0016787">
    <property type="term" value="F:hydrolase activity"/>
    <property type="evidence" value="ECO:0007669"/>
    <property type="project" value="UniProtKB-KW"/>
</dbReference>
<keyword evidence="4 10" id="KW-0378">Hydrolase</keyword>
<keyword evidence="2 10" id="KW-0479">Metal-binding</keyword>
<comment type="cofactor">
    <cofactor evidence="10">
        <name>Mg(2+)</name>
        <dbReference type="ChEBI" id="CHEBI:18420"/>
    </cofactor>
    <cofactor evidence="10">
        <name>Mn(2+)</name>
        <dbReference type="ChEBI" id="CHEBI:29035"/>
    </cofactor>
</comment>
<dbReference type="InterPro" id="IPR019855">
    <property type="entry name" value="CRISPR-assoc_Cas1_NMENI"/>
</dbReference>